<keyword evidence="7" id="KW-1185">Reference proteome</keyword>
<keyword evidence="3 5" id="KW-1133">Transmembrane helix</keyword>
<dbReference type="HOGENOM" id="CLU_709355_0_0_5"/>
<keyword evidence="2 5" id="KW-0812">Transmembrane</keyword>
<feature type="transmembrane region" description="Helical" evidence="5">
    <location>
        <begin position="46"/>
        <end position="67"/>
    </location>
</feature>
<gene>
    <name evidence="6" type="ordered locus">HNE_2716</name>
</gene>
<dbReference type="eggNOG" id="COG3768">
    <property type="taxonomic scope" value="Bacteria"/>
</dbReference>
<comment type="subcellular location">
    <subcellularLocation>
        <location evidence="1">Membrane</location>
        <topology evidence="1">Multi-pass membrane protein</topology>
    </subcellularLocation>
</comment>
<feature type="transmembrane region" description="Helical" evidence="5">
    <location>
        <begin position="79"/>
        <end position="101"/>
    </location>
</feature>
<dbReference type="Proteomes" id="UP000001959">
    <property type="component" value="Chromosome"/>
</dbReference>
<dbReference type="AlphaFoldDB" id="Q0BYP7"/>
<evidence type="ECO:0000313" key="7">
    <source>
        <dbReference type="Proteomes" id="UP000001959"/>
    </source>
</evidence>
<name>Q0BYP7_HYPNA</name>
<protein>
    <submittedName>
        <fullName evidence="6">Conserved domain protein</fullName>
    </submittedName>
</protein>
<evidence type="ECO:0000313" key="6">
    <source>
        <dbReference type="EMBL" id="ABI77050.1"/>
    </source>
</evidence>
<evidence type="ECO:0000256" key="2">
    <source>
        <dbReference type="ARBA" id="ARBA00022692"/>
    </source>
</evidence>
<dbReference type="STRING" id="228405.HNE_2716"/>
<evidence type="ECO:0000256" key="5">
    <source>
        <dbReference type="SAM" id="Phobius"/>
    </source>
</evidence>
<sequence length="389" mass="41955">MCPAFWRTLLMANLPVPVPASTPAVKPAQRWELAAQWAQGWRILKWSVSAVVVIAALMVIGQGYLFYRLFDDVHPLLGYAYILLLTAGLALLVVRPVMAFLSMPVAAKPPDILIDPKAPDPKALVARVRYDIRYLQMLAANPEVQAERAAIEESIAKGRALMARAGRATPQEALGISSELETFERAHIEALLGPLDRRVNQIIHAEAVGVGVATALSMNGTVDAFIVLWRNANLIARISRIYFGRPHLMGSLRILRDVAAIVVAARALEDVTDLTGDVVGSLLGRMGGLIAGPVMDGGINAMMTLKLGYLAKRRCRSFKGWTAGQAAAISEGALREVKAESGSVITDLLKRVGGLTTHATRATERVLAGSRSTWELIRSWFGGGRPVGS</sequence>
<reference evidence="6 7" key="1">
    <citation type="journal article" date="2006" name="J. Bacteriol.">
        <title>Comparative genomic evidence for a close relationship between the dimorphic prosthecate bacteria Hyphomonas neptunium and Caulobacter crescentus.</title>
        <authorList>
            <person name="Badger J.H."/>
            <person name="Hoover T.R."/>
            <person name="Brun Y.V."/>
            <person name="Weiner R.M."/>
            <person name="Laub M.T."/>
            <person name="Alexandre G."/>
            <person name="Mrazek J."/>
            <person name="Ren Q."/>
            <person name="Paulsen I.T."/>
            <person name="Nelson K.E."/>
            <person name="Khouri H.M."/>
            <person name="Radune D."/>
            <person name="Sosa J."/>
            <person name="Dodson R.J."/>
            <person name="Sullivan S.A."/>
            <person name="Rosovitz M.J."/>
            <person name="Madupu R."/>
            <person name="Brinkac L.M."/>
            <person name="Durkin A.S."/>
            <person name="Daugherty S.C."/>
            <person name="Kothari S.P."/>
            <person name="Giglio M.G."/>
            <person name="Zhou L."/>
            <person name="Haft D.H."/>
            <person name="Selengut J.D."/>
            <person name="Davidsen T.M."/>
            <person name="Yang Q."/>
            <person name="Zafar N."/>
            <person name="Ward N.L."/>
        </authorList>
    </citation>
    <scope>NUCLEOTIDE SEQUENCE [LARGE SCALE GENOMIC DNA]</scope>
    <source>
        <strain evidence="6 7">ATCC 15444</strain>
    </source>
</reference>
<evidence type="ECO:0000256" key="1">
    <source>
        <dbReference type="ARBA" id="ARBA00004141"/>
    </source>
</evidence>
<dbReference type="GO" id="GO:0016020">
    <property type="term" value="C:membrane"/>
    <property type="evidence" value="ECO:0007669"/>
    <property type="project" value="UniProtKB-SubCell"/>
</dbReference>
<keyword evidence="4 5" id="KW-0472">Membrane</keyword>
<evidence type="ECO:0000256" key="4">
    <source>
        <dbReference type="ARBA" id="ARBA00023136"/>
    </source>
</evidence>
<dbReference type="KEGG" id="hne:HNE_2716"/>
<proteinExistence type="predicted"/>
<evidence type="ECO:0000256" key="3">
    <source>
        <dbReference type="ARBA" id="ARBA00022989"/>
    </source>
</evidence>
<dbReference type="EMBL" id="CP000158">
    <property type="protein sequence ID" value="ABI77050.1"/>
    <property type="molecule type" value="Genomic_DNA"/>
</dbReference>
<dbReference type="InterPro" id="IPR021147">
    <property type="entry name" value="DUF697"/>
</dbReference>
<dbReference type="Pfam" id="PF05128">
    <property type="entry name" value="DUF697"/>
    <property type="match status" value="1"/>
</dbReference>
<accession>Q0BYP7</accession>
<organism evidence="6 7">
    <name type="scientific">Hyphomonas neptunium (strain ATCC 15444)</name>
    <dbReference type="NCBI Taxonomy" id="228405"/>
    <lineage>
        <taxon>Bacteria</taxon>
        <taxon>Pseudomonadati</taxon>
        <taxon>Pseudomonadota</taxon>
        <taxon>Alphaproteobacteria</taxon>
        <taxon>Hyphomonadales</taxon>
        <taxon>Hyphomonadaceae</taxon>
        <taxon>Hyphomonas</taxon>
    </lineage>
</organism>